<gene>
    <name evidence="1" type="ORF">HPBE_LOCUS1989</name>
</gene>
<dbReference type="AlphaFoldDB" id="A0A183F746"/>
<organism evidence="2 3">
    <name type="scientific">Heligmosomoides polygyrus</name>
    <name type="common">Parasitic roundworm</name>
    <dbReference type="NCBI Taxonomy" id="6339"/>
    <lineage>
        <taxon>Eukaryota</taxon>
        <taxon>Metazoa</taxon>
        <taxon>Ecdysozoa</taxon>
        <taxon>Nematoda</taxon>
        <taxon>Chromadorea</taxon>
        <taxon>Rhabditida</taxon>
        <taxon>Rhabditina</taxon>
        <taxon>Rhabditomorpha</taxon>
        <taxon>Strongyloidea</taxon>
        <taxon>Heligmosomidae</taxon>
        <taxon>Heligmosomoides</taxon>
    </lineage>
</organism>
<evidence type="ECO:0000313" key="3">
    <source>
        <dbReference type="WBParaSite" id="HPBE_0000198801-mRNA-1"/>
    </source>
</evidence>
<keyword evidence="2" id="KW-1185">Reference proteome</keyword>
<evidence type="ECO:0000313" key="1">
    <source>
        <dbReference type="EMBL" id="VDO22528.1"/>
    </source>
</evidence>
<protein>
    <submittedName>
        <fullName evidence="1 3">Uncharacterized protein</fullName>
    </submittedName>
</protein>
<dbReference type="OrthoDB" id="5871409at2759"/>
<evidence type="ECO:0000313" key="2">
    <source>
        <dbReference type="Proteomes" id="UP000050761"/>
    </source>
</evidence>
<sequence length="58" mass="6712">MSEQSDVSVQKKQCRDQPLERVVVFNDRAELKRKVQCDLQPGITEVHLEVNSTSIRRS</sequence>
<dbReference type="Proteomes" id="UP000050761">
    <property type="component" value="Unassembled WGS sequence"/>
</dbReference>
<dbReference type="EMBL" id="UZAH01002596">
    <property type="protein sequence ID" value="VDO22528.1"/>
    <property type="molecule type" value="Genomic_DNA"/>
</dbReference>
<accession>A0A3P7WXT1</accession>
<reference evidence="3" key="2">
    <citation type="submission" date="2019-09" db="UniProtKB">
        <authorList>
            <consortium name="WormBaseParasite"/>
        </authorList>
    </citation>
    <scope>IDENTIFICATION</scope>
</reference>
<reference evidence="1 2" key="1">
    <citation type="submission" date="2018-11" db="EMBL/GenBank/DDBJ databases">
        <authorList>
            <consortium name="Pathogen Informatics"/>
        </authorList>
    </citation>
    <scope>NUCLEOTIDE SEQUENCE [LARGE SCALE GENOMIC DNA]</scope>
</reference>
<proteinExistence type="predicted"/>
<dbReference type="WBParaSite" id="HPBE_0000198801-mRNA-1">
    <property type="protein sequence ID" value="HPBE_0000198801-mRNA-1"/>
    <property type="gene ID" value="HPBE_0000198801"/>
</dbReference>
<accession>A0A183F746</accession>
<name>A0A183F746_HELPZ</name>